<feature type="transmembrane region" description="Helical" evidence="7">
    <location>
        <begin position="372"/>
        <end position="393"/>
    </location>
</feature>
<evidence type="ECO:0000256" key="4">
    <source>
        <dbReference type="ARBA" id="ARBA00022989"/>
    </source>
</evidence>
<reference evidence="9" key="1">
    <citation type="submission" date="2023-07" db="EMBL/GenBank/DDBJ databases">
        <authorList>
            <consortium name="AG Swart"/>
            <person name="Singh M."/>
            <person name="Singh A."/>
            <person name="Seah K."/>
            <person name="Emmerich C."/>
        </authorList>
    </citation>
    <scope>NUCLEOTIDE SEQUENCE</scope>
    <source>
        <strain evidence="9">DP1</strain>
    </source>
</reference>
<protein>
    <recommendedName>
        <fullName evidence="8">Ion transport domain-containing protein</fullName>
    </recommendedName>
</protein>
<gene>
    <name evidence="9" type="ORF">ECRASSUSDP1_LOCUS26583</name>
</gene>
<comment type="subcellular location">
    <subcellularLocation>
        <location evidence="1">Membrane</location>
        <topology evidence="1">Multi-pass membrane protein</topology>
    </subcellularLocation>
</comment>
<dbReference type="Proteomes" id="UP001295684">
    <property type="component" value="Unassembled WGS sequence"/>
</dbReference>
<evidence type="ECO:0000256" key="6">
    <source>
        <dbReference type="SAM" id="MobiDB-lite"/>
    </source>
</evidence>
<dbReference type="GO" id="GO:0098703">
    <property type="term" value="P:calcium ion import across plasma membrane"/>
    <property type="evidence" value="ECO:0007669"/>
    <property type="project" value="TreeGrafter"/>
</dbReference>
<dbReference type="Pfam" id="PF00520">
    <property type="entry name" value="Ion_trans"/>
    <property type="match status" value="1"/>
</dbReference>
<evidence type="ECO:0000256" key="2">
    <source>
        <dbReference type="ARBA" id="ARBA00022692"/>
    </source>
</evidence>
<feature type="domain" description="Ion transport" evidence="8">
    <location>
        <begin position="737"/>
        <end position="951"/>
    </location>
</feature>
<evidence type="ECO:0000256" key="5">
    <source>
        <dbReference type="ARBA" id="ARBA00023136"/>
    </source>
</evidence>
<feature type="compositionally biased region" description="Polar residues" evidence="6">
    <location>
        <begin position="25"/>
        <end position="35"/>
    </location>
</feature>
<dbReference type="PANTHER" id="PTHR10582:SF2">
    <property type="entry name" value="INACTIVE"/>
    <property type="match status" value="1"/>
</dbReference>
<keyword evidence="2 7" id="KW-0812">Transmembrane</keyword>
<feature type="transmembrane region" description="Helical" evidence="7">
    <location>
        <begin position="1056"/>
        <end position="1083"/>
    </location>
</feature>
<feature type="compositionally biased region" description="Acidic residues" evidence="6">
    <location>
        <begin position="222"/>
        <end position="232"/>
    </location>
</feature>
<dbReference type="GO" id="GO:0005886">
    <property type="term" value="C:plasma membrane"/>
    <property type="evidence" value="ECO:0007669"/>
    <property type="project" value="TreeGrafter"/>
</dbReference>
<feature type="transmembrane region" description="Helical" evidence="7">
    <location>
        <begin position="858"/>
        <end position="880"/>
    </location>
</feature>
<feature type="transmembrane region" description="Helical" evidence="7">
    <location>
        <begin position="819"/>
        <end position="838"/>
    </location>
</feature>
<evidence type="ECO:0000256" key="7">
    <source>
        <dbReference type="SAM" id="Phobius"/>
    </source>
</evidence>
<sequence>MNLVMKMNYYRLDGSESDKDESSSLHQEGNIRSGSQYLSPQKTLSISAKEDISEILHRLDAKHFDDKSVLHFIFLILAIENSVELSELANESCNNLKSHNHLGKNITTARKYLFSHIEISDRAVEYCMEANSPEAMAYLLRNLEFLSITPTVRYTYVRRMAINYSITKDVIEQIVQNKVHVKDLHIMKDEGLDGPLGDYSKIKSASSIVSIQQKSELPLEAINEESDSEESKEEGRYPTNFQRATEERMESKSSRALMILQSKDLPPPQTSSCVFLEIEVILEVIFRSGQFTFDEEFEILANFFGDFSQLQASNKNMLVRLLITYEKIDLIHKILEIFQSMNIKRAQDFGYKGIISLSLSTISKAFESPETVIRGFVLELVFTIIDFGNIFFLEDIVRGFRSLIENNTIPIVNRIVLSIEKKYESNEPIIFADYYFSSILTLCEIGVADMKTIQDLMSVMRKLLKQDPKLNFLANCYNPIKIFIDIARMLRRINEIFHNFEEEVKNLTSEFEGVIIKIINERESSDHLRNWLYEDYNSSFKIVDYIAYFEFLNILNHPKMIKTVEQMWMGKYDLNTFSRADINYFLPFRNETVSPNYGITGEESLAIMRPGHWFGFYKYPIWSIGIKIKQLCDEWHQQKTGTEKVLLKGARWGFSFFKDSMYFYYNVVFFIDLILGLTIALIFGLVIYEQANLIKTFENQIESQTDPLSIEEGYATLEGEGQRWRDYYIIFILFSAVFNVNFVQDILIYISFFIRKIDRKNLSTVFKWITVADTTCIIFSYILYIEFSRVYSKDRDEYRVEERNYRMMIDSKDGNFDPFSLMIGIVCCISIRILLNLVYNTLFGSFVQIVIQMAQDSFIFLCIYTIVIIVFSLIGSALFYDLKEFKNFIEAFIHLYESALGAFDYDIFENAGETNPFIGKLFMGLYLLISAILLLNFLIAIMADTYAAFKNYSLGMKMAQVIKIRPIYDDHPQFSCLVKSLPILNFIVLIMLPFIIICRSTTLNNVILRIEFLAFQFFMKSLCLLIGFMLLPILGVYLLVEKLRSICFSKRRKVCFIWAVIDFIILVPLNLFNAAYILLYWLIVSTLHENLSKNILKVTEIFQEDFININKICDKSYGDENDDDDHNNDLYLFKKSLGTELKIEYNPSNMMLAETTVSILVAVLKESEDDARNLGKNYIPTAYIIKNLRKYMFVDTILSTLIYQIDAKRNELANCKELEDLVDLLVDRSIGGIYKKGVADEYPDYIEEDGDNLILKTSLILSHGQRKEFWKERIFKFFTYSNKQWLLDQFKYCKLFLEANSYSEKPGNIPKSLMKLGPYIFQVISRAKKTRTMFLAGDRWNEAPNAQLDSNKTGKTTVSLLNIPALLNGIVNFEKFCRSICLFKTKNGKIEIDLESQIYRDLALKNQQVFKQFISSNFSTNYAAVMTE</sequence>
<dbReference type="EMBL" id="CAMPGE010027408">
    <property type="protein sequence ID" value="CAI2385041.1"/>
    <property type="molecule type" value="Genomic_DNA"/>
</dbReference>
<keyword evidence="4 7" id="KW-1133">Transmembrane helix</keyword>
<organism evidence="9 10">
    <name type="scientific">Euplotes crassus</name>
    <dbReference type="NCBI Taxonomy" id="5936"/>
    <lineage>
        <taxon>Eukaryota</taxon>
        <taxon>Sar</taxon>
        <taxon>Alveolata</taxon>
        <taxon>Ciliophora</taxon>
        <taxon>Intramacronucleata</taxon>
        <taxon>Spirotrichea</taxon>
        <taxon>Hypotrichia</taxon>
        <taxon>Euplotida</taxon>
        <taxon>Euplotidae</taxon>
        <taxon>Moneuplotes</taxon>
    </lineage>
</organism>
<evidence type="ECO:0000259" key="8">
    <source>
        <dbReference type="Pfam" id="PF00520"/>
    </source>
</evidence>
<keyword evidence="5 7" id="KW-0472">Membrane</keyword>
<feature type="transmembrane region" description="Helical" evidence="7">
    <location>
        <begin position="1017"/>
        <end position="1040"/>
    </location>
</feature>
<accession>A0AAD2DA17</accession>
<dbReference type="InterPro" id="IPR005821">
    <property type="entry name" value="Ion_trans_dom"/>
</dbReference>
<dbReference type="PANTHER" id="PTHR10582">
    <property type="entry name" value="TRANSIENT RECEPTOR POTENTIAL ION CHANNEL PROTEIN"/>
    <property type="match status" value="1"/>
</dbReference>
<dbReference type="InterPro" id="IPR024862">
    <property type="entry name" value="TRPV"/>
</dbReference>
<feature type="region of interest" description="Disordered" evidence="6">
    <location>
        <begin position="15"/>
        <end position="35"/>
    </location>
</feature>
<proteinExistence type="predicted"/>
<name>A0AAD2DA17_EUPCR</name>
<feature type="transmembrane region" description="Helical" evidence="7">
    <location>
        <begin position="925"/>
        <end position="949"/>
    </location>
</feature>
<keyword evidence="10" id="KW-1185">Reference proteome</keyword>
<evidence type="ECO:0000256" key="3">
    <source>
        <dbReference type="ARBA" id="ARBA00022737"/>
    </source>
</evidence>
<keyword evidence="3" id="KW-0677">Repeat</keyword>
<evidence type="ECO:0000313" key="10">
    <source>
        <dbReference type="Proteomes" id="UP001295684"/>
    </source>
</evidence>
<evidence type="ECO:0000256" key="1">
    <source>
        <dbReference type="ARBA" id="ARBA00004141"/>
    </source>
</evidence>
<evidence type="ECO:0000313" key="9">
    <source>
        <dbReference type="EMBL" id="CAI2385041.1"/>
    </source>
</evidence>
<dbReference type="Gene3D" id="1.10.287.70">
    <property type="match status" value="1"/>
</dbReference>
<feature type="transmembrane region" description="Helical" evidence="7">
    <location>
        <begin position="663"/>
        <end position="688"/>
    </location>
</feature>
<feature type="transmembrane region" description="Helical" evidence="7">
    <location>
        <begin position="727"/>
        <end position="753"/>
    </location>
</feature>
<feature type="region of interest" description="Disordered" evidence="6">
    <location>
        <begin position="219"/>
        <end position="245"/>
    </location>
</feature>
<dbReference type="GO" id="GO:0005216">
    <property type="term" value="F:monoatomic ion channel activity"/>
    <property type="evidence" value="ECO:0007669"/>
    <property type="project" value="InterPro"/>
</dbReference>
<feature type="transmembrane region" description="Helical" evidence="7">
    <location>
        <begin position="976"/>
        <end position="997"/>
    </location>
</feature>
<comment type="caution">
    <text evidence="9">The sequence shown here is derived from an EMBL/GenBank/DDBJ whole genome shotgun (WGS) entry which is preliminary data.</text>
</comment>
<feature type="transmembrane region" description="Helical" evidence="7">
    <location>
        <begin position="765"/>
        <end position="785"/>
    </location>
</feature>